<evidence type="ECO:0000256" key="4">
    <source>
        <dbReference type="SAM" id="SignalP"/>
    </source>
</evidence>
<proteinExistence type="predicted"/>
<evidence type="ECO:0000256" key="2">
    <source>
        <dbReference type="SAM" id="MobiDB-lite"/>
    </source>
</evidence>
<accession>A0A2L1GLQ2</accession>
<feature type="signal peptide" evidence="4">
    <location>
        <begin position="1"/>
        <end position="27"/>
    </location>
</feature>
<dbReference type="EMBL" id="CP021255">
    <property type="protein sequence ID" value="AVD70578.1"/>
    <property type="molecule type" value="Genomic_DNA"/>
</dbReference>
<dbReference type="Proteomes" id="UP000239867">
    <property type="component" value="Chromosome"/>
</dbReference>
<feature type="region of interest" description="Disordered" evidence="2">
    <location>
        <begin position="34"/>
        <end position="64"/>
    </location>
</feature>
<evidence type="ECO:0000256" key="1">
    <source>
        <dbReference type="SAM" id="Coils"/>
    </source>
</evidence>
<feature type="chain" id="PRO_5014992425" evidence="4">
    <location>
        <begin position="28"/>
        <end position="603"/>
    </location>
</feature>
<keyword evidence="1" id="KW-0175">Coiled coil</keyword>
<dbReference type="AlphaFoldDB" id="A0A2L1GLQ2"/>
<organism evidence="5 6">
    <name type="scientific">Desulfobulbus oralis</name>
    <dbReference type="NCBI Taxonomy" id="1986146"/>
    <lineage>
        <taxon>Bacteria</taxon>
        <taxon>Pseudomonadati</taxon>
        <taxon>Thermodesulfobacteriota</taxon>
        <taxon>Desulfobulbia</taxon>
        <taxon>Desulfobulbales</taxon>
        <taxon>Desulfobulbaceae</taxon>
        <taxon>Desulfobulbus</taxon>
    </lineage>
</organism>
<feature type="transmembrane region" description="Helical" evidence="3">
    <location>
        <begin position="337"/>
        <end position="354"/>
    </location>
</feature>
<evidence type="ECO:0000313" key="6">
    <source>
        <dbReference type="Proteomes" id="UP000239867"/>
    </source>
</evidence>
<gene>
    <name evidence="5" type="ORF">CAY53_03010</name>
</gene>
<evidence type="ECO:0000313" key="5">
    <source>
        <dbReference type="EMBL" id="AVD70578.1"/>
    </source>
</evidence>
<sequence length="603" mass="66860">MPNIMHCCHRLAALVLCALLVLLPVVAAGQEAKQHQAGQGDQGISAASDGKAAPNKKEDAAPATTPEARIALLNDLLAQKKNLQDNIAALKKSIASSPPYAETAELAAQLNNLNQQLNDTDNDFERIATGVNPIALQPAEQKKEAFDWKTELTALVEPIIRELRTLTAATKQKADLRAAIMRLEKQIQVTQQAIANLKELRKAGGDRALIRELDQLRNSWQNEQNRLQSKLDLSRLDLHQLKAASGRGAMLGRVAERLKDFFKTRGLYLLSAILAFACTFFLLRLLLKLALHQLLAHQADSPRRQMYARLVAVFSHFVSLLCAIAAMLTVFFLVADWFMISLVLLICLGVLWGLRQTLPKQWERSLFLLNLGPAREGERLTLNGIPWRIDKLGMFCWLSNPALDEVQRLPIELLLKQVSRPYNLDEPWFPCRKGDYLRLADGSVAQVTHLSSEQVVLANLGTGMTNSCSTAAFLGMGISNMSRKFLVSVTLGLSYDLQAEITSKIPGTLRSFLQSKLEQEGYTEKCTNLSCEFGSAGSSSLDLSISLEFTGEMAALYYRLRRAIWRWCVDCCTENHWEIPFDQLVVHGAPAAEPGPVLVHEAA</sequence>
<feature type="coiled-coil region" evidence="1">
    <location>
        <begin position="73"/>
        <end position="123"/>
    </location>
</feature>
<protein>
    <submittedName>
        <fullName evidence="5">Uncharacterized protein</fullName>
    </submittedName>
</protein>
<dbReference type="KEGG" id="deo:CAY53_03010"/>
<keyword evidence="3" id="KW-1133">Transmembrane helix</keyword>
<feature type="coiled-coil region" evidence="1">
    <location>
        <begin position="166"/>
        <end position="230"/>
    </location>
</feature>
<keyword evidence="6" id="KW-1185">Reference proteome</keyword>
<name>A0A2L1GLQ2_9BACT</name>
<feature type="transmembrane region" description="Helical" evidence="3">
    <location>
        <begin position="267"/>
        <end position="287"/>
    </location>
</feature>
<evidence type="ECO:0000256" key="3">
    <source>
        <dbReference type="SAM" id="Phobius"/>
    </source>
</evidence>
<reference evidence="5 6" key="1">
    <citation type="journal article" date="2018" name="MBio">
        <title>Insights into the evolution of host association through the isolation and characterization of a novel human periodontal pathobiont, Desulfobulbus oralis.</title>
        <authorList>
            <person name="Cross K.L."/>
            <person name="Chirania P."/>
            <person name="Xiong W."/>
            <person name="Beall C.J."/>
            <person name="Elkins J.G."/>
            <person name="Giannone R.J."/>
            <person name="Griffen A.L."/>
            <person name="Guss A.M."/>
            <person name="Hettich R.L."/>
            <person name="Joshi S.S."/>
            <person name="Mokrzan E.M."/>
            <person name="Martin R.K."/>
            <person name="Zhulin I.B."/>
            <person name="Leys E.J."/>
            <person name="Podar M."/>
        </authorList>
    </citation>
    <scope>NUCLEOTIDE SEQUENCE [LARGE SCALE GENOMIC DNA]</scope>
    <source>
        <strain evidence="5 6">ORNL</strain>
    </source>
</reference>
<keyword evidence="3" id="KW-0812">Transmembrane</keyword>
<keyword evidence="4" id="KW-0732">Signal</keyword>
<keyword evidence="3" id="KW-0472">Membrane</keyword>
<feature type="transmembrane region" description="Helical" evidence="3">
    <location>
        <begin position="307"/>
        <end position="331"/>
    </location>
</feature>